<evidence type="ECO:0000313" key="2">
    <source>
        <dbReference type="Proteomes" id="UP000596742"/>
    </source>
</evidence>
<keyword evidence="2" id="KW-1185">Reference proteome</keyword>
<protein>
    <submittedName>
        <fullName evidence="1">Uncharacterized protein</fullName>
    </submittedName>
</protein>
<gene>
    <name evidence="1" type="ORF">MGAL_10B062016</name>
</gene>
<proteinExistence type="predicted"/>
<comment type="caution">
    <text evidence="1">The sequence shown here is derived from an EMBL/GenBank/DDBJ whole genome shotgun (WGS) entry which is preliminary data.</text>
</comment>
<dbReference type="EMBL" id="UYJE01000087">
    <property type="protein sequence ID" value="VDH89956.1"/>
    <property type="molecule type" value="Genomic_DNA"/>
</dbReference>
<sequence length="432" mass="48160">MADWIPLVSQVKSFVQWVCGDSDGAKQTQINFTKQCILVSQLRSLGELIFISKEAAIDTQCEFRDTTVYGVLDSIPIVGHLKGLVHYALKDRERGDRAMKAASRTAATLFGATVGFALGGPPGAVAGGVSGGILADGITTGLVSSYCWEYKPSGFIKEVTDVYNDPKNGGKWFDAVFTILGDGLTGYFMGKGAIKAKIAVELRKFECLQKVLIDEVGPEATVQSIEAATRLDKTHTIFKVPENKPHITSVVEYKDEFFDGHNEQVRKHCRSEKGKAAQTEHGNYDVMSDYSMNNETPTHFENKFPKLKVPKKKRNGKKNRKPRTCAEHRAYTKLYKKYPDANPKDTRVCTVQYAKNGKIRAIKRCDNCLAFKSGMGVAPTDFIPDLDVPKKTRYGKTRFRNQAAKGVGWISLVPLLQHPRYYKRKQLMHVYG</sequence>
<dbReference type="AlphaFoldDB" id="A0A8B6BGS8"/>
<reference evidence="1" key="1">
    <citation type="submission" date="2018-11" db="EMBL/GenBank/DDBJ databases">
        <authorList>
            <person name="Alioto T."/>
            <person name="Alioto T."/>
        </authorList>
    </citation>
    <scope>NUCLEOTIDE SEQUENCE</scope>
</reference>
<dbReference type="PANTHER" id="PTHR34494">
    <property type="entry name" value="PROTEIN CBG25024"/>
    <property type="match status" value="1"/>
</dbReference>
<organism evidence="1 2">
    <name type="scientific">Mytilus galloprovincialis</name>
    <name type="common">Mediterranean mussel</name>
    <dbReference type="NCBI Taxonomy" id="29158"/>
    <lineage>
        <taxon>Eukaryota</taxon>
        <taxon>Metazoa</taxon>
        <taxon>Spiralia</taxon>
        <taxon>Lophotrochozoa</taxon>
        <taxon>Mollusca</taxon>
        <taxon>Bivalvia</taxon>
        <taxon>Autobranchia</taxon>
        <taxon>Pteriomorphia</taxon>
        <taxon>Mytilida</taxon>
        <taxon>Mytiloidea</taxon>
        <taxon>Mytilidae</taxon>
        <taxon>Mytilinae</taxon>
        <taxon>Mytilus</taxon>
    </lineage>
</organism>
<dbReference type="OrthoDB" id="6162903at2759"/>
<accession>A0A8B6BGS8</accession>
<dbReference type="PANTHER" id="PTHR34494:SF1">
    <property type="entry name" value="PROTEIN CBG25024"/>
    <property type="match status" value="1"/>
</dbReference>
<evidence type="ECO:0000313" key="1">
    <source>
        <dbReference type="EMBL" id="VDH89956.1"/>
    </source>
</evidence>
<dbReference type="Proteomes" id="UP000596742">
    <property type="component" value="Unassembled WGS sequence"/>
</dbReference>
<name>A0A8B6BGS8_MYTGA</name>